<dbReference type="EMBL" id="OOIL02002239">
    <property type="protein sequence ID" value="VFQ81425.1"/>
    <property type="molecule type" value="Genomic_DNA"/>
</dbReference>
<name>A0A484LYE7_9ASTE</name>
<evidence type="ECO:0000313" key="10">
    <source>
        <dbReference type="Proteomes" id="UP000595140"/>
    </source>
</evidence>
<dbReference type="SUPFAM" id="SSF81923">
    <property type="entry name" value="Double Clp-N motif"/>
    <property type="match status" value="1"/>
</dbReference>
<keyword evidence="10" id="KW-1185">Reference proteome</keyword>
<dbReference type="PANTHER" id="PTHR43572:SF13">
    <property type="entry name" value="PROTEIN SUPPRESSOR OF MAX2 1"/>
    <property type="match status" value="1"/>
</dbReference>
<keyword evidence="5" id="KW-0804">Transcription</keyword>
<dbReference type="InterPro" id="IPR036628">
    <property type="entry name" value="Clp_N_dom_sf"/>
</dbReference>
<keyword evidence="3 6" id="KW-0677">Repeat</keyword>
<dbReference type="InterPro" id="IPR051650">
    <property type="entry name" value="SL_signaling_regulator"/>
</dbReference>
<dbReference type="InterPro" id="IPR003959">
    <property type="entry name" value="ATPase_AAA_core"/>
</dbReference>
<feature type="domain" description="Clp R" evidence="8">
    <location>
        <begin position="8"/>
        <end position="169"/>
    </location>
</feature>
<dbReference type="Pfam" id="PF23569">
    <property type="entry name" value="NBD_SMAX1"/>
    <property type="match status" value="1"/>
</dbReference>
<evidence type="ECO:0000256" key="1">
    <source>
        <dbReference type="ARBA" id="ARBA00004474"/>
    </source>
</evidence>
<sequence>MRSGLSTILQTLTPEAATVLNHSIGEATRRNHGQTTPLHVAATLLASPTGFLRQACIRSHPNSSHPLQCRALELCFSVALERLPAAQNMPPGMEPPISNALNAALKRAQANQRRGCPEQQQQPLLAVKVELEQLIISILDDPGVSRVMREASFSSPAVKATIEQTLNSSSNHTNHLGAPLSLGGIGPRMLLNPASVLTASAAAPPNVSLSNLNMYLNPRLQQGGSGQLGNPRNDELRKVLEVLMRSKKRNPILVGEGEPEAVVKELFKRIEQRDLGTAGEGPLKNLQVIPIDRDLLSNTNEIPTKITEMGCRIRNMIGNGGVILDLGDLKWMVEPSAQQQPLVSDASRTAVVEIGKLLANFGETSGGGHGRVWVIGTATCETYLRCQVHHSTLENDWDLQAVPMASKSANPAFSSCLGKERLLSNPCESLNPLRSLPVAGTPPLLRALSENVNVDRRTPSCPQCMEKYNQDLAKLVSEFENSPSGAITNSAQQALPQWMQDAKLINGDKGTSLSKIKGQELLKLKTRALQKKWSEKCLQLHPNFHHSNVSSEKKTVSPALGMPGLENLNLFLRQPLQPKLQTLKNPGENFHPKLQTTKVLGKTLQLNTHQISSRGPELADTPLESPVRTELVLGQKTTEITSRKSQEDNVKDFLGCISSVPHKKLDKFASVLDADTYKKLLRGLIAKAWWQQDAASAVASAVTRCRLGNGRQRFGASKGDIWLLFTGPDRVGKRKMASVLAQQVCGAAPILISLGSIRDGEETEKDYRGKTAIDRIAEAVRKNPFSVIMLEDVDEANMVVQGNIKRAMERGRLADSHGREISLGNIVFILAGNWSSVNPENHRNENLMDSNKLSSLCSGNWQLRLTIGEKSTKRRLVDDDEEDRRTKLRRELSSGLTFDLNEAAAAEGDDGTDGSHNSSDLTIDHEQEEEEEPDHENMQFSITSVPQEFVNAADDSIAFRPIDFAFVRREIRKTISNKFSIHVEDDKVALRVEDDVVDRIAAGLWRGQTSLEEWVQNVLAPSFGKLESLFSSPHENSNTIVRLQLEPDTDLSSGKNGGDWLPSKVTVISS</sequence>
<dbReference type="InterPro" id="IPR004176">
    <property type="entry name" value="Clp_R_N"/>
</dbReference>
<proteinExistence type="inferred from homology"/>
<keyword evidence="4" id="KW-0805">Transcription regulation</keyword>
<evidence type="ECO:0000256" key="3">
    <source>
        <dbReference type="ARBA" id="ARBA00022737"/>
    </source>
</evidence>
<evidence type="ECO:0000256" key="2">
    <source>
        <dbReference type="ARBA" id="ARBA00008675"/>
    </source>
</evidence>
<reference evidence="9 10" key="1">
    <citation type="submission" date="2018-04" db="EMBL/GenBank/DDBJ databases">
        <authorList>
            <person name="Vogel A."/>
        </authorList>
    </citation>
    <scope>NUCLEOTIDE SEQUENCE [LARGE SCALE GENOMIC DNA]</scope>
</reference>
<dbReference type="InterPro" id="IPR058680">
    <property type="entry name" value="NBD_SMAX1-like"/>
</dbReference>
<dbReference type="FunFam" id="1.10.1780.10:FF:000005">
    <property type="entry name" value="protein SUPPRESSOR OF MAX2 1"/>
    <property type="match status" value="1"/>
</dbReference>
<dbReference type="OrthoDB" id="1929681at2759"/>
<dbReference type="Pfam" id="PF02861">
    <property type="entry name" value="Clp_N"/>
    <property type="match status" value="1"/>
</dbReference>
<accession>A0A484LYE7</accession>
<evidence type="ECO:0000259" key="8">
    <source>
        <dbReference type="PROSITE" id="PS51903"/>
    </source>
</evidence>
<evidence type="ECO:0000313" key="9">
    <source>
        <dbReference type="EMBL" id="VFQ81425.1"/>
    </source>
</evidence>
<dbReference type="GO" id="GO:0009536">
    <property type="term" value="C:plastid"/>
    <property type="evidence" value="ECO:0007669"/>
    <property type="project" value="UniProtKB-SubCell"/>
</dbReference>
<dbReference type="Gene3D" id="3.40.50.300">
    <property type="entry name" value="P-loop containing nucleotide triphosphate hydrolases"/>
    <property type="match status" value="2"/>
</dbReference>
<dbReference type="Proteomes" id="UP000595140">
    <property type="component" value="Unassembled WGS sequence"/>
</dbReference>
<protein>
    <recommendedName>
        <fullName evidence="8">Clp R domain-containing protein</fullName>
    </recommendedName>
</protein>
<evidence type="ECO:0000256" key="6">
    <source>
        <dbReference type="PROSITE-ProRule" id="PRU01251"/>
    </source>
</evidence>
<dbReference type="Pfam" id="PF07724">
    <property type="entry name" value="AAA_2"/>
    <property type="match status" value="1"/>
</dbReference>
<dbReference type="InterPro" id="IPR058954">
    <property type="entry name" value="AAA_lid_SMAX1"/>
</dbReference>
<comment type="similarity">
    <text evidence="2">Belongs to the ClpA/ClpB family.</text>
</comment>
<dbReference type="PROSITE" id="PS51903">
    <property type="entry name" value="CLP_R"/>
    <property type="match status" value="1"/>
</dbReference>
<dbReference type="Pfam" id="PF26587">
    <property type="entry name" value="AAA_lid_SMAX1"/>
    <property type="match status" value="1"/>
</dbReference>
<comment type="subcellular location">
    <subcellularLocation>
        <location evidence="1">Plastid</location>
    </subcellularLocation>
</comment>
<organism evidence="9 10">
    <name type="scientific">Cuscuta campestris</name>
    <dbReference type="NCBI Taxonomy" id="132261"/>
    <lineage>
        <taxon>Eukaryota</taxon>
        <taxon>Viridiplantae</taxon>
        <taxon>Streptophyta</taxon>
        <taxon>Embryophyta</taxon>
        <taxon>Tracheophyta</taxon>
        <taxon>Spermatophyta</taxon>
        <taxon>Magnoliopsida</taxon>
        <taxon>eudicotyledons</taxon>
        <taxon>Gunneridae</taxon>
        <taxon>Pentapetalae</taxon>
        <taxon>asterids</taxon>
        <taxon>lamiids</taxon>
        <taxon>Solanales</taxon>
        <taxon>Convolvulaceae</taxon>
        <taxon>Cuscuteae</taxon>
        <taxon>Cuscuta</taxon>
        <taxon>Cuscuta subgen. Grammica</taxon>
        <taxon>Cuscuta sect. Cleistogrammica</taxon>
    </lineage>
</organism>
<dbReference type="GO" id="GO:0016887">
    <property type="term" value="F:ATP hydrolysis activity"/>
    <property type="evidence" value="ECO:0007669"/>
    <property type="project" value="InterPro"/>
</dbReference>
<dbReference type="AlphaFoldDB" id="A0A484LYE7"/>
<evidence type="ECO:0000256" key="7">
    <source>
        <dbReference type="SAM" id="MobiDB-lite"/>
    </source>
</evidence>
<evidence type="ECO:0000256" key="5">
    <source>
        <dbReference type="ARBA" id="ARBA00023163"/>
    </source>
</evidence>
<dbReference type="GO" id="GO:0005524">
    <property type="term" value="F:ATP binding"/>
    <property type="evidence" value="ECO:0007669"/>
    <property type="project" value="InterPro"/>
</dbReference>
<gene>
    <name evidence="9" type="ORF">CCAM_LOCUS23201</name>
</gene>
<dbReference type="SUPFAM" id="SSF52540">
    <property type="entry name" value="P-loop containing nucleoside triphosphate hydrolases"/>
    <property type="match status" value="1"/>
</dbReference>
<evidence type="ECO:0000256" key="4">
    <source>
        <dbReference type="ARBA" id="ARBA00023015"/>
    </source>
</evidence>
<feature type="region of interest" description="Disordered" evidence="7">
    <location>
        <begin position="905"/>
        <end position="937"/>
    </location>
</feature>
<dbReference type="InterPro" id="IPR027417">
    <property type="entry name" value="P-loop_NTPase"/>
</dbReference>
<dbReference type="Gene3D" id="1.10.1780.10">
    <property type="entry name" value="Clp, N-terminal domain"/>
    <property type="match status" value="1"/>
</dbReference>
<dbReference type="PANTHER" id="PTHR43572">
    <property type="entry name" value="CHAPERONE PROTEIN CLPD, CHLOROPLASTIC"/>
    <property type="match status" value="1"/>
</dbReference>